<evidence type="ECO:0000313" key="7">
    <source>
        <dbReference type="Proteomes" id="UP000264036"/>
    </source>
</evidence>
<name>A0A356LM92_9BURK</name>
<dbReference type="InterPro" id="IPR036388">
    <property type="entry name" value="WH-like_DNA-bd_sf"/>
</dbReference>
<dbReference type="InterPro" id="IPR014757">
    <property type="entry name" value="Tscrpt_reg_IclR_C"/>
</dbReference>
<reference evidence="6 7" key="1">
    <citation type="journal article" date="2018" name="Nat. Biotechnol.">
        <title>A standardized bacterial taxonomy based on genome phylogeny substantially revises the tree of life.</title>
        <authorList>
            <person name="Parks D.H."/>
            <person name="Chuvochina M."/>
            <person name="Waite D.W."/>
            <person name="Rinke C."/>
            <person name="Skarshewski A."/>
            <person name="Chaumeil P.A."/>
            <person name="Hugenholtz P."/>
        </authorList>
    </citation>
    <scope>NUCLEOTIDE SEQUENCE [LARGE SCALE GENOMIC DNA]</scope>
    <source>
        <strain evidence="6">UBA10707</strain>
    </source>
</reference>
<evidence type="ECO:0000259" key="5">
    <source>
        <dbReference type="PROSITE" id="PS51078"/>
    </source>
</evidence>
<feature type="domain" description="IclR-ED" evidence="5">
    <location>
        <begin position="85"/>
        <end position="269"/>
    </location>
</feature>
<dbReference type="SMART" id="SM00346">
    <property type="entry name" value="HTH_ICLR"/>
    <property type="match status" value="1"/>
</dbReference>
<dbReference type="GO" id="GO:0003700">
    <property type="term" value="F:DNA-binding transcription factor activity"/>
    <property type="evidence" value="ECO:0007669"/>
    <property type="project" value="TreeGrafter"/>
</dbReference>
<dbReference type="InterPro" id="IPR036390">
    <property type="entry name" value="WH_DNA-bd_sf"/>
</dbReference>
<evidence type="ECO:0000313" key="6">
    <source>
        <dbReference type="EMBL" id="HBP32014.1"/>
    </source>
</evidence>
<evidence type="ECO:0000256" key="2">
    <source>
        <dbReference type="ARBA" id="ARBA00023125"/>
    </source>
</evidence>
<dbReference type="Gene3D" id="3.30.450.40">
    <property type="match status" value="1"/>
</dbReference>
<dbReference type="EMBL" id="DOEK01000047">
    <property type="protein sequence ID" value="HBP32014.1"/>
    <property type="molecule type" value="Genomic_DNA"/>
</dbReference>
<proteinExistence type="predicted"/>
<keyword evidence="1" id="KW-0805">Transcription regulation</keyword>
<comment type="caution">
    <text evidence="6">The sequence shown here is derived from an EMBL/GenBank/DDBJ whole genome shotgun (WGS) entry which is preliminary data.</text>
</comment>
<dbReference type="SUPFAM" id="SSF55781">
    <property type="entry name" value="GAF domain-like"/>
    <property type="match status" value="1"/>
</dbReference>
<keyword evidence="2" id="KW-0238">DNA-binding</keyword>
<feature type="domain" description="HTH iclR-type" evidence="4">
    <location>
        <begin position="24"/>
        <end position="84"/>
    </location>
</feature>
<dbReference type="InterPro" id="IPR005471">
    <property type="entry name" value="Tscrpt_reg_IclR_N"/>
</dbReference>
<evidence type="ECO:0000256" key="1">
    <source>
        <dbReference type="ARBA" id="ARBA00023015"/>
    </source>
</evidence>
<evidence type="ECO:0000259" key="4">
    <source>
        <dbReference type="PROSITE" id="PS51077"/>
    </source>
</evidence>
<dbReference type="GO" id="GO:0045892">
    <property type="term" value="P:negative regulation of DNA-templated transcription"/>
    <property type="evidence" value="ECO:0007669"/>
    <property type="project" value="TreeGrafter"/>
</dbReference>
<dbReference type="Proteomes" id="UP000264036">
    <property type="component" value="Unassembled WGS sequence"/>
</dbReference>
<dbReference type="PROSITE" id="PS51077">
    <property type="entry name" value="HTH_ICLR"/>
    <property type="match status" value="1"/>
</dbReference>
<dbReference type="Pfam" id="PF01614">
    <property type="entry name" value="IclR_C"/>
    <property type="match status" value="1"/>
</dbReference>
<keyword evidence="3" id="KW-0804">Transcription</keyword>
<protein>
    <recommendedName>
        <fullName evidence="8">IclR family transcriptional regulator</fullName>
    </recommendedName>
</protein>
<evidence type="ECO:0008006" key="8">
    <source>
        <dbReference type="Google" id="ProtNLM"/>
    </source>
</evidence>
<dbReference type="AlphaFoldDB" id="A0A356LM92"/>
<dbReference type="Pfam" id="PF09339">
    <property type="entry name" value="HTH_IclR"/>
    <property type="match status" value="1"/>
</dbReference>
<evidence type="ECO:0000256" key="3">
    <source>
        <dbReference type="ARBA" id="ARBA00023163"/>
    </source>
</evidence>
<dbReference type="InterPro" id="IPR050707">
    <property type="entry name" value="HTH_MetabolicPath_Reg"/>
</dbReference>
<gene>
    <name evidence="6" type="ORF">DD666_21715</name>
</gene>
<accession>A0A356LM92</accession>
<dbReference type="PROSITE" id="PS51078">
    <property type="entry name" value="ICLR_ED"/>
    <property type="match status" value="1"/>
</dbReference>
<dbReference type="GO" id="GO:0003677">
    <property type="term" value="F:DNA binding"/>
    <property type="evidence" value="ECO:0007669"/>
    <property type="project" value="UniProtKB-KW"/>
</dbReference>
<organism evidence="6 7">
    <name type="scientific">Advenella kashmirensis</name>
    <dbReference type="NCBI Taxonomy" id="310575"/>
    <lineage>
        <taxon>Bacteria</taxon>
        <taxon>Pseudomonadati</taxon>
        <taxon>Pseudomonadota</taxon>
        <taxon>Betaproteobacteria</taxon>
        <taxon>Burkholderiales</taxon>
        <taxon>Alcaligenaceae</taxon>
    </lineage>
</organism>
<dbReference type="SUPFAM" id="SSF46785">
    <property type="entry name" value="Winged helix' DNA-binding domain"/>
    <property type="match status" value="1"/>
</dbReference>
<dbReference type="InterPro" id="IPR029016">
    <property type="entry name" value="GAF-like_dom_sf"/>
</dbReference>
<dbReference type="PANTHER" id="PTHR30136">
    <property type="entry name" value="HELIX-TURN-HELIX TRANSCRIPTIONAL REGULATOR, ICLR FAMILY"/>
    <property type="match status" value="1"/>
</dbReference>
<dbReference type="Gene3D" id="1.10.10.10">
    <property type="entry name" value="Winged helix-like DNA-binding domain superfamily/Winged helix DNA-binding domain"/>
    <property type="match status" value="1"/>
</dbReference>
<dbReference type="PANTHER" id="PTHR30136:SF34">
    <property type="entry name" value="TRANSCRIPTIONAL REGULATOR"/>
    <property type="match status" value="1"/>
</dbReference>
<sequence length="272" mass="29695">MEIIMPENSHLTTSGLPKGSDQFVEAFARGLSVIKAFGPNHQFLTLSEVAQRTGLTAAGARRLLYTLITLEYARVDNRKFSLTPAVLELGYAYLAALPLCDLARVAVDEYMEKTGEICTVSVIDRNEIVYVARAEMPSPLSRRLGVGERLPAHATSSGQVLLASMGSDSLDAYLAQAPFERFTKFTIIEATPLKKAINQAGKQGYALANQQLELGICGLAVPIRDDRNKIVAALTTSLNLARHEHESILEKFLPIMQQTAKNISRGLGHQLT</sequence>